<dbReference type="OrthoDB" id="1426082at2"/>
<dbReference type="SUPFAM" id="SSF117070">
    <property type="entry name" value="LEA14-like"/>
    <property type="match status" value="1"/>
</dbReference>
<name>A0A4Q8QGT6_9FLAO</name>
<evidence type="ECO:0000313" key="2">
    <source>
        <dbReference type="Proteomes" id="UP000291981"/>
    </source>
</evidence>
<protein>
    <recommendedName>
        <fullName evidence="3">Late embryogenesis abundant protein LEA-2 subgroup domain-containing protein</fullName>
    </recommendedName>
</protein>
<organism evidence="1 2">
    <name type="scientific">Flagellimonas allohymeniacidonis</name>
    <dbReference type="NCBI Taxonomy" id="2517819"/>
    <lineage>
        <taxon>Bacteria</taxon>
        <taxon>Pseudomonadati</taxon>
        <taxon>Bacteroidota</taxon>
        <taxon>Flavobacteriia</taxon>
        <taxon>Flavobacteriales</taxon>
        <taxon>Flavobacteriaceae</taxon>
        <taxon>Flagellimonas</taxon>
    </lineage>
</organism>
<evidence type="ECO:0000313" key="1">
    <source>
        <dbReference type="EMBL" id="TAI47336.1"/>
    </source>
</evidence>
<keyword evidence="2" id="KW-1185">Reference proteome</keyword>
<accession>A0A4Q8QGT6</accession>
<dbReference type="RefSeq" id="WP_130614055.1">
    <property type="nucleotide sequence ID" value="NZ_SGIU01000002.1"/>
</dbReference>
<proteinExistence type="predicted"/>
<reference evidence="1 2" key="1">
    <citation type="submission" date="2019-02" db="EMBL/GenBank/DDBJ databases">
        <title>Draft genome sequence of Muricauda sp. 176CP4-71.</title>
        <authorList>
            <person name="Park J.-S."/>
        </authorList>
    </citation>
    <scope>NUCLEOTIDE SEQUENCE [LARGE SCALE GENOMIC DNA]</scope>
    <source>
        <strain evidence="1 2">176CP4-71</strain>
    </source>
</reference>
<dbReference type="Gene3D" id="2.60.40.1820">
    <property type="match status" value="2"/>
</dbReference>
<sequence length="284" mass="32141">MGRTLFILILFILMVSCSEKPEFIAIDNVAIKGLKENNLIVDMDYVVYNPNNVKTNLRQSSMSLFYKDSLVGDGFLNEQVSLGANDTIKIPVTCEISLKKLNAYYTELLESDSTVFALKGNGKVSFLLNSFTIALEDKIHLNTKEIILEEINRNLDYGNNFKIRSIATDRLPSLKKTHLKLGMETLNKLPLDYTITQLDLQFYLDKKKGEVALWSLAQPFEQKVGGTSTLPIDVTLNNLDILKQVKFSWLTNQKVNFTIMGDAKIQIQDYAFNIPIKDTIEIGL</sequence>
<dbReference type="AlphaFoldDB" id="A0A4Q8QGT6"/>
<dbReference type="Proteomes" id="UP000291981">
    <property type="component" value="Unassembled WGS sequence"/>
</dbReference>
<evidence type="ECO:0008006" key="3">
    <source>
        <dbReference type="Google" id="ProtNLM"/>
    </source>
</evidence>
<gene>
    <name evidence="1" type="ORF">EW142_11695</name>
</gene>
<comment type="caution">
    <text evidence="1">The sequence shown here is derived from an EMBL/GenBank/DDBJ whole genome shotgun (WGS) entry which is preliminary data.</text>
</comment>
<dbReference type="PROSITE" id="PS51257">
    <property type="entry name" value="PROKAR_LIPOPROTEIN"/>
    <property type="match status" value="1"/>
</dbReference>
<dbReference type="EMBL" id="SGIU01000002">
    <property type="protein sequence ID" value="TAI47336.1"/>
    <property type="molecule type" value="Genomic_DNA"/>
</dbReference>